<dbReference type="Proteomes" id="UP000278241">
    <property type="component" value="Unassembled WGS sequence"/>
</dbReference>
<name>A0ABY0AR89_9ENTR</name>
<protein>
    <recommendedName>
        <fullName evidence="4">HemY N-terminal domain-containing protein</fullName>
    </recommendedName>
</protein>
<sequence>MKKTLLLILTIVLLIIAVFTTADLFQSAWYVFSLEKITTTSAGLLFGKLVFLVVILLVLYFSLKFLRKSKP</sequence>
<evidence type="ECO:0000313" key="3">
    <source>
        <dbReference type="Proteomes" id="UP000278241"/>
    </source>
</evidence>
<organism evidence="2 3">
    <name type="scientific">Enterobacter quasimori</name>
    <dbReference type="NCBI Taxonomy" id="2838947"/>
    <lineage>
        <taxon>Bacteria</taxon>
        <taxon>Pseudomonadati</taxon>
        <taxon>Pseudomonadota</taxon>
        <taxon>Gammaproteobacteria</taxon>
        <taxon>Enterobacterales</taxon>
        <taxon>Enterobacteriaceae</taxon>
        <taxon>Enterobacter</taxon>
    </lineage>
</organism>
<dbReference type="RefSeq" id="WP_126545387.1">
    <property type="nucleotide sequence ID" value="NZ_JAHEVU010000002.1"/>
</dbReference>
<gene>
    <name evidence="2" type="ORF">EKN94_13805</name>
</gene>
<dbReference type="EMBL" id="RXRX01000008">
    <property type="protein sequence ID" value="RTN23053.1"/>
    <property type="molecule type" value="Genomic_DNA"/>
</dbReference>
<evidence type="ECO:0008006" key="4">
    <source>
        <dbReference type="Google" id="ProtNLM"/>
    </source>
</evidence>
<keyword evidence="1" id="KW-0472">Membrane</keyword>
<keyword evidence="1" id="KW-0812">Transmembrane</keyword>
<evidence type="ECO:0000313" key="2">
    <source>
        <dbReference type="EMBL" id="RTN23053.1"/>
    </source>
</evidence>
<feature type="transmembrane region" description="Helical" evidence="1">
    <location>
        <begin position="43"/>
        <end position="63"/>
    </location>
</feature>
<reference evidence="2 3" key="1">
    <citation type="submission" date="2018-12" db="EMBL/GenBank/DDBJ databases">
        <title>The Batch Genome Submission of Enterobacter spp. strains.</title>
        <authorList>
            <person name="Wei L."/>
            <person name="Wu W."/>
            <person name="Lin J."/>
            <person name="Zhang X."/>
            <person name="Feng Y."/>
            <person name="Zong Z."/>
        </authorList>
    </citation>
    <scope>NUCLEOTIDE SEQUENCE [LARGE SCALE GENOMIC DNA]</scope>
    <source>
        <strain evidence="2 3">WCHEM090044</strain>
    </source>
</reference>
<accession>A0ABY0AR89</accession>
<keyword evidence="3" id="KW-1185">Reference proteome</keyword>
<evidence type="ECO:0000256" key="1">
    <source>
        <dbReference type="SAM" id="Phobius"/>
    </source>
</evidence>
<keyword evidence="1" id="KW-1133">Transmembrane helix</keyword>
<comment type="caution">
    <text evidence="2">The sequence shown here is derived from an EMBL/GenBank/DDBJ whole genome shotgun (WGS) entry which is preliminary data.</text>
</comment>
<proteinExistence type="predicted"/>